<organism evidence="2 3">
    <name type="scientific">Roseimaritima multifibrata</name>
    <dbReference type="NCBI Taxonomy" id="1930274"/>
    <lineage>
        <taxon>Bacteria</taxon>
        <taxon>Pseudomonadati</taxon>
        <taxon>Planctomycetota</taxon>
        <taxon>Planctomycetia</taxon>
        <taxon>Pirellulales</taxon>
        <taxon>Pirellulaceae</taxon>
        <taxon>Roseimaritima</taxon>
    </lineage>
</organism>
<dbReference type="SUPFAM" id="SSF63825">
    <property type="entry name" value="YWTD domain"/>
    <property type="match status" value="1"/>
</dbReference>
<keyword evidence="1" id="KW-0812">Transmembrane</keyword>
<keyword evidence="1" id="KW-0472">Membrane</keyword>
<keyword evidence="1" id="KW-1133">Transmembrane helix</keyword>
<dbReference type="OrthoDB" id="246831at2"/>
<accession>A0A517MKT2</accession>
<sequence length="327" mass="36729">MNTNRMIFAVLNMVWLFSAGLIVAEEKKMPKGIQIAKYAPTSGSFPACTHIVFSGKTEIVTANDALFYRTDSKSPFRKSAIHGLKDAHAVVFNPHNQLFYATDTGNHRLITFRDPAVAEVQDSMSSLADVKLVRPHDIVFDESTGWLYSINPDGRQVFRFKEDGKSAGVLDLPSNFRYSRALTIVDGRLYVIGSSAGAVVEVVDFGKQEYKVHNSFEKKKDAPAGSWKSTGLVLNDVDFFDGYWYATSYFCPSYAAGNDCDENKFIRFKTWQDLKNGTWEDLSHRLPPRIVPYYLTPHDDALFIAVFNHEERGVSAGVYQLTTSESE</sequence>
<dbReference type="RefSeq" id="WP_145353510.1">
    <property type="nucleotide sequence ID" value="NZ_CP036262.1"/>
</dbReference>
<proteinExistence type="predicted"/>
<dbReference type="AlphaFoldDB" id="A0A517MKT2"/>
<dbReference type="Proteomes" id="UP000320672">
    <property type="component" value="Chromosome"/>
</dbReference>
<name>A0A517MKT2_9BACT</name>
<gene>
    <name evidence="2" type="ORF">FF011L_41930</name>
</gene>
<evidence type="ECO:0000313" key="2">
    <source>
        <dbReference type="EMBL" id="QDS95397.1"/>
    </source>
</evidence>
<dbReference type="KEGG" id="rml:FF011L_41930"/>
<evidence type="ECO:0008006" key="4">
    <source>
        <dbReference type="Google" id="ProtNLM"/>
    </source>
</evidence>
<dbReference type="InterPro" id="IPR011042">
    <property type="entry name" value="6-blade_b-propeller_TolB-like"/>
</dbReference>
<feature type="transmembrane region" description="Helical" evidence="1">
    <location>
        <begin position="6"/>
        <end position="24"/>
    </location>
</feature>
<evidence type="ECO:0000313" key="3">
    <source>
        <dbReference type="Proteomes" id="UP000320672"/>
    </source>
</evidence>
<dbReference type="EMBL" id="CP036262">
    <property type="protein sequence ID" value="QDS95397.1"/>
    <property type="molecule type" value="Genomic_DNA"/>
</dbReference>
<protein>
    <recommendedName>
        <fullName evidence="4">NHL repeat protein</fullName>
    </recommendedName>
</protein>
<dbReference type="Gene3D" id="2.120.10.30">
    <property type="entry name" value="TolB, C-terminal domain"/>
    <property type="match status" value="1"/>
</dbReference>
<keyword evidence="3" id="KW-1185">Reference proteome</keyword>
<evidence type="ECO:0000256" key="1">
    <source>
        <dbReference type="SAM" id="Phobius"/>
    </source>
</evidence>
<reference evidence="2 3" key="1">
    <citation type="submission" date="2019-02" db="EMBL/GenBank/DDBJ databases">
        <title>Deep-cultivation of Planctomycetes and their phenomic and genomic characterization uncovers novel biology.</title>
        <authorList>
            <person name="Wiegand S."/>
            <person name="Jogler M."/>
            <person name="Boedeker C."/>
            <person name="Pinto D."/>
            <person name="Vollmers J."/>
            <person name="Rivas-Marin E."/>
            <person name="Kohn T."/>
            <person name="Peeters S.H."/>
            <person name="Heuer A."/>
            <person name="Rast P."/>
            <person name="Oberbeckmann S."/>
            <person name="Bunk B."/>
            <person name="Jeske O."/>
            <person name="Meyerdierks A."/>
            <person name="Storesund J.E."/>
            <person name="Kallscheuer N."/>
            <person name="Luecker S."/>
            <person name="Lage O.M."/>
            <person name="Pohl T."/>
            <person name="Merkel B.J."/>
            <person name="Hornburger P."/>
            <person name="Mueller R.-W."/>
            <person name="Bruemmer F."/>
            <person name="Labrenz M."/>
            <person name="Spormann A.M."/>
            <person name="Op den Camp H."/>
            <person name="Overmann J."/>
            <person name="Amann R."/>
            <person name="Jetten M.S.M."/>
            <person name="Mascher T."/>
            <person name="Medema M.H."/>
            <person name="Devos D.P."/>
            <person name="Kaster A.-K."/>
            <person name="Ovreas L."/>
            <person name="Rohde M."/>
            <person name="Galperin M.Y."/>
            <person name="Jogler C."/>
        </authorList>
    </citation>
    <scope>NUCLEOTIDE SEQUENCE [LARGE SCALE GENOMIC DNA]</scope>
    <source>
        <strain evidence="2 3">FF011L</strain>
    </source>
</reference>